<dbReference type="EMBL" id="HBGW01049171">
    <property type="protein sequence ID" value="CAD9580983.1"/>
    <property type="molecule type" value="Transcribed_RNA"/>
</dbReference>
<gene>
    <name evidence="1" type="ORF">BRAN1462_LOCUS31303</name>
</gene>
<organism evidence="1">
    <name type="scientific">Zooxanthella nutricula</name>
    <dbReference type="NCBI Taxonomy" id="1333877"/>
    <lineage>
        <taxon>Eukaryota</taxon>
        <taxon>Sar</taxon>
        <taxon>Alveolata</taxon>
        <taxon>Dinophyceae</taxon>
        <taxon>Peridiniales</taxon>
        <taxon>Peridiniales incertae sedis</taxon>
        <taxon>Zooxanthella</taxon>
    </lineage>
</organism>
<name>A0A7S2KNR4_9DINO</name>
<protein>
    <submittedName>
        <fullName evidence="1">Uncharacterized protein</fullName>
    </submittedName>
</protein>
<dbReference type="AlphaFoldDB" id="A0A7S2KNR4"/>
<proteinExistence type="predicted"/>
<dbReference type="PANTHER" id="PTHR31152">
    <property type="entry name" value="PLAC8 FAMILY PROTEIN"/>
    <property type="match status" value="1"/>
</dbReference>
<sequence>MPMKPEINNVLRGVWQHEMLNAPMQDPLHWCYGLWCPCCFSYQQRHKVLDITGEPYICCGGAMPCCAQPCDSRDPWLCLEACCCVHTSILSNRFVIQTRFDIANDPCDETLLQIMMCLNIIADFAQCCCDRETAENARCLSDLVNACVCSCMLTQQNLELQRIEQALTVQPYAGPPPYIFAVLPPAQQQMVQASQAFQHGPIGPMQPPPQVMQPGMPQGVPPGVQQGMPPGVQPAPALAAQGRTIMLTVPPNTFPGQSVQFQTPEGMPQQVVVPPGVAPGQQFTATY</sequence>
<reference evidence="1" key="1">
    <citation type="submission" date="2021-01" db="EMBL/GenBank/DDBJ databases">
        <authorList>
            <person name="Corre E."/>
            <person name="Pelletier E."/>
            <person name="Niang G."/>
            <person name="Scheremetjew M."/>
            <person name="Finn R."/>
            <person name="Kale V."/>
            <person name="Holt S."/>
            <person name="Cochrane G."/>
            <person name="Meng A."/>
            <person name="Brown T."/>
            <person name="Cohen L."/>
        </authorList>
    </citation>
    <scope>NUCLEOTIDE SEQUENCE</scope>
    <source>
        <strain evidence="1">RCC3387</strain>
    </source>
</reference>
<evidence type="ECO:0000313" key="1">
    <source>
        <dbReference type="EMBL" id="CAD9580983.1"/>
    </source>
</evidence>
<accession>A0A7S2KNR4</accession>
<dbReference type="PANTHER" id="PTHR31152:SF1">
    <property type="entry name" value="PLAC8 FAMILY PROTEIN"/>
    <property type="match status" value="1"/>
</dbReference>